<evidence type="ECO:0000259" key="8">
    <source>
        <dbReference type="Pfam" id="PF22672"/>
    </source>
</evidence>
<feature type="compositionally biased region" description="Basic and acidic residues" evidence="2">
    <location>
        <begin position="752"/>
        <end position="762"/>
    </location>
</feature>
<feature type="domain" description="Cysteine-rich interdomain region 1 gamma" evidence="7">
    <location>
        <begin position="1274"/>
        <end position="1324"/>
    </location>
</feature>
<dbReference type="InterPro" id="IPR044932">
    <property type="entry name" value="PfEMP1_ATS_sf"/>
</dbReference>
<feature type="coiled-coil region" evidence="1">
    <location>
        <begin position="197"/>
        <end position="224"/>
    </location>
</feature>
<evidence type="ECO:0000256" key="1">
    <source>
        <dbReference type="SAM" id="Coils"/>
    </source>
</evidence>
<feature type="domain" description="Duffy-antigen binding" evidence="4">
    <location>
        <begin position="114"/>
        <end position="292"/>
    </location>
</feature>
<dbReference type="Gene3D" id="1.20.58.1930">
    <property type="match status" value="1"/>
</dbReference>
<evidence type="ECO:0000313" key="9">
    <source>
        <dbReference type="EMBL" id="KOB61636.1"/>
    </source>
</evidence>
<dbReference type="GO" id="GO:0046789">
    <property type="term" value="F:host cell surface receptor binding"/>
    <property type="evidence" value="ECO:0007669"/>
    <property type="project" value="InterPro"/>
</dbReference>
<evidence type="ECO:0000259" key="6">
    <source>
        <dbReference type="Pfam" id="PF15447"/>
    </source>
</evidence>
<dbReference type="InterPro" id="IPR029210">
    <property type="entry name" value="PfEMP1_NTS"/>
</dbReference>
<feature type="coiled-coil region" evidence="1">
    <location>
        <begin position="1141"/>
        <end position="1172"/>
    </location>
</feature>
<feature type="domain" description="Duffy-binding-like" evidence="3">
    <location>
        <begin position="1340"/>
        <end position="1480"/>
    </location>
</feature>
<dbReference type="InterPro" id="IPR004258">
    <property type="entry name" value="DBL"/>
</dbReference>
<dbReference type="FunFam" id="1.20.58.830:FF:000001">
    <property type="entry name" value="Erythrocyte membrane protein 1, PfEMP1"/>
    <property type="match status" value="1"/>
</dbReference>
<feature type="region of interest" description="Disordered" evidence="2">
    <location>
        <begin position="728"/>
        <end position="826"/>
    </location>
</feature>
<reference evidence="10" key="2">
    <citation type="submission" date="2006-03" db="EMBL/GenBank/DDBJ databases">
        <title>The genome sequence of the Plasmodium falciparum HB3.</title>
        <authorList>
            <consortium name="The Broad Institute Genome Sequencing Platform"/>
            <person name="Birren B."/>
            <person name="Lander E."/>
            <person name="Galagan J."/>
            <person name="Nusbaum C."/>
            <person name="Devon K."/>
            <person name="Henn M."/>
            <person name="Jaffe D."/>
            <person name="Butler J."/>
            <person name="Alvarez P."/>
            <person name="Gnerre S."/>
            <person name="Grabherr M."/>
            <person name="Kleber M."/>
            <person name="Mauceli E."/>
            <person name="Brockman W."/>
            <person name="MacCallum I.A."/>
            <person name="Rounsley S."/>
            <person name="Young S."/>
            <person name="LaButti K."/>
            <person name="Pushparaj V."/>
            <person name="DeCaprio D."/>
            <person name="Crawford M."/>
            <person name="Koehrsen M."/>
            <person name="Engels R."/>
            <person name="Montgomery P."/>
            <person name="Pearson M."/>
            <person name="Howarth C."/>
            <person name="Larson L."/>
            <person name="Luoma S."/>
            <person name="White J."/>
            <person name="Kodira C."/>
            <person name="Zeng Q."/>
            <person name="Oleary S."/>
            <person name="Yandava C."/>
            <person name="Alvarado L."/>
            <person name="Wirth D."/>
            <person name="Volkman S."/>
            <person name="Hartl D."/>
        </authorList>
    </citation>
    <scope>NUCLEOTIDE SEQUENCE [LARGE SCALE GENOMIC DNA]</scope>
</reference>
<dbReference type="Gene3D" id="1.10.1900.40">
    <property type="entry name" value="Acidic terminal segments, variant surface antigen of PfEMP1"/>
    <property type="match status" value="2"/>
</dbReference>
<dbReference type="KEGG" id="pfh:PFHG_03416"/>
<feature type="region of interest" description="Disordered" evidence="2">
    <location>
        <begin position="862"/>
        <end position="886"/>
    </location>
</feature>
<dbReference type="FunFam" id="1.20.58.1930:FF:000001">
    <property type="entry name" value="Erythrocyte membrane protein 1, PfEMP1"/>
    <property type="match status" value="1"/>
</dbReference>
<dbReference type="Gene3D" id="1.20.1310.20">
    <property type="entry name" value="Duffy-antigen binding domain"/>
    <property type="match status" value="3"/>
</dbReference>
<feature type="domain" description="Plasmodium falciparum erythrocyte membrane protein 1 acidic terminal segment" evidence="5">
    <location>
        <begin position="1611"/>
        <end position="2071"/>
    </location>
</feature>
<protein>
    <recommendedName>
        <fullName evidence="11">Erythrocyte membrane protein 1</fullName>
    </recommendedName>
</protein>
<accession>A0A0L7KEV3</accession>
<feature type="compositionally biased region" description="Basic and acidic residues" evidence="2">
    <location>
        <begin position="1557"/>
        <end position="1575"/>
    </location>
</feature>
<evidence type="ECO:0000259" key="7">
    <source>
        <dbReference type="Pfam" id="PF18562"/>
    </source>
</evidence>
<evidence type="ECO:0000259" key="4">
    <source>
        <dbReference type="Pfam" id="PF05424"/>
    </source>
</evidence>
<dbReference type="Pfam" id="PF22672">
    <property type="entry name" value="DBL_C"/>
    <property type="match status" value="2"/>
</dbReference>
<dbReference type="FunFam" id="1.10.1900.40:FF:000002">
    <property type="entry name" value="Erythrocyte membrane protein 1, PfEMP1"/>
    <property type="match status" value="1"/>
</dbReference>
<dbReference type="OMA" id="FAEWIDN"/>
<organism evidence="9 10">
    <name type="scientific">Plasmodium falciparum (isolate HB3)</name>
    <dbReference type="NCBI Taxonomy" id="137071"/>
    <lineage>
        <taxon>Eukaryota</taxon>
        <taxon>Sar</taxon>
        <taxon>Alveolata</taxon>
        <taxon>Apicomplexa</taxon>
        <taxon>Aconoidasida</taxon>
        <taxon>Haemosporida</taxon>
        <taxon>Plasmodiidae</taxon>
        <taxon>Plasmodium</taxon>
        <taxon>Plasmodium (Laverania)</taxon>
    </lineage>
</organism>
<feature type="coiled-coil region" evidence="1">
    <location>
        <begin position="361"/>
        <end position="388"/>
    </location>
</feature>
<dbReference type="EMBL" id="CH672013">
    <property type="protein sequence ID" value="KOB61636.1"/>
    <property type="molecule type" value="Genomic_DNA"/>
</dbReference>
<feature type="domain" description="Duffy-binding-like" evidence="8">
    <location>
        <begin position="1069"/>
        <end position="1223"/>
    </location>
</feature>
<feature type="region of interest" description="Disordered" evidence="2">
    <location>
        <begin position="1486"/>
        <end position="1602"/>
    </location>
</feature>
<keyword evidence="1" id="KW-0175">Coiled coil</keyword>
<dbReference type="InterPro" id="IPR008602">
    <property type="entry name" value="Duffy-antigen-binding"/>
</dbReference>
<feature type="domain" description="Plasmodium falciparum erythrocyte membrane protein-1 N-terminal segment" evidence="6">
    <location>
        <begin position="17"/>
        <end position="52"/>
    </location>
</feature>
<dbReference type="InterPro" id="IPR054595">
    <property type="entry name" value="DBL_C"/>
</dbReference>
<evidence type="ECO:0000313" key="10">
    <source>
        <dbReference type="Proteomes" id="UP000054289"/>
    </source>
</evidence>
<feature type="region of interest" description="Disordered" evidence="2">
    <location>
        <begin position="1729"/>
        <end position="1750"/>
    </location>
</feature>
<dbReference type="InterPro" id="IPR029211">
    <property type="entry name" value="PfEMP1_ATS"/>
</dbReference>
<dbReference type="GO" id="GO:0016020">
    <property type="term" value="C:membrane"/>
    <property type="evidence" value="ECO:0007669"/>
    <property type="project" value="InterPro"/>
</dbReference>
<dbReference type="InterPro" id="IPR041480">
    <property type="entry name" value="CIDR1_gamma"/>
</dbReference>
<dbReference type="Pfam" id="PF03011">
    <property type="entry name" value="PFEMP"/>
    <property type="match status" value="2"/>
</dbReference>
<dbReference type="Pfam" id="PF15447">
    <property type="entry name" value="NTS"/>
    <property type="match status" value="1"/>
</dbReference>
<evidence type="ECO:0000256" key="2">
    <source>
        <dbReference type="SAM" id="MobiDB-lite"/>
    </source>
</evidence>
<dbReference type="InterPro" id="IPR042202">
    <property type="entry name" value="Duffy-ag-bd_sf"/>
</dbReference>
<dbReference type="Pfam" id="PF18562">
    <property type="entry name" value="CIDR1_gamma"/>
    <property type="match status" value="1"/>
</dbReference>
<feature type="compositionally biased region" description="Pro residues" evidence="2">
    <location>
        <begin position="1579"/>
        <end position="1600"/>
    </location>
</feature>
<dbReference type="Pfam" id="PF05424">
    <property type="entry name" value="Duffy_binding"/>
    <property type="match status" value="2"/>
</dbReference>
<gene>
    <name evidence="9" type="ORF">PFHG_03416</name>
</gene>
<dbReference type="Proteomes" id="UP000054289">
    <property type="component" value="Unassembled WGS sequence"/>
</dbReference>
<sequence>MVPQKAAAGGDGIDHASAKHLLDSIGEKVYETVEKEAANYRGELHGTLSEATFNKEINKATDPCDLIYEYETNVTDGYEKEYPCKDRGEVRFSYTEGAACDKRKIKDSEKDGVGACAPFRRLHLCDQHLSHMKAEKIKNKHNLLLEVCLAAKHEGQSIAGQHGKHKLDDNNSSSQLCTVLARSFADIGDIIRGKDLYIRNKREKDRLEKNLKKIFEKIKGNNRKLSTLEDDQIREYWWELNREMVWYAITCGAAGGTYFRGTCVGRNSTNEKCRCPSHKVPTYFDYVPQYLRWFEEWAEDFCRKKKKKIPNVKTNCRQVKESKEKYCTVGGYNCDGTIRKQYIYRLDTDCTKCSLACKTFAEWIDNQKQEFLKQKQKYEKEIKKYTNGESGSRRLRRGARNENYDGYEKKFYDELQSKNVGNLDKFLELLKEQSECKNFSTEEGKIDFKNVKSSSASGGTSEASGTNDINNGTFYHSEYCDPCPLCGVNCKSGKCTKNTDESCDVQITEKDYDDKNTTKIPKLTAEKRKRGILKKYEKFCEDTNGERANQVTSWECHYEGTNRNNCILGDWETSKNVYYPISYYSFFYGSIIDMLNESIEWREGLKKCLQNDKKDCISKCNSRCDCYKRWVEKKEKEWENIKIHFRKQGDMVEDESHIADPDMTLKYLLNDVFLEDMEKAQGDPQHIAKIKELLENNDQKVNDLSNMETIFDFLLQEEKQNANKCVENNPYKDCPKKPPINPAGNEGVARSGPHDPQLRADPAEDAEGAASDDEEDDDDEDEEGEDGEGGGGADELPPEDTEKKGESETQEPPARPPPPPPLPTVNVCETVANILTGKDNLKEACNLKYVKGKNYGWRCVTPSGSGSTATSGSDATTTPPSNSGSICVPPRRQRLYVGKLEEWASGNTQEDGDYRDICIGGDRDIVGDTIYKDTSDKDKEGGVTKKISEKIKQILSKLNGTHVPEKPVQTPQVWWDTNAQHIWNGMICALTYNTDTQSGQTPTQIDAVKSALLENGKQPKKNGKYNYNTVKLDENSETQAKSTESQASGENTLLTQFVLRPPYFRYLEEWGETFCRERQKRLDQIYRECKVGENDRGGKKNPKCSCYGEDCEKIREQDYDTVADLECPGCGRECRKYKNWIKKKRTEFDKQKNAYTEQKNNYVNEHNDAERNNNNNGFCAKLKETCTDAAAFLKRLKSGPCSKTNNGGSDITFDDKGDTFKPAKDCKPCSEFKINCQNGKCSNGDDTNVGCNCKKNGNDYITASDIKNGCNSTHKLDMLVSDNSTTEVAHGLGDCKSSGIFTGIIEKKWECGNFCGYVLCKPKNGNGQNDATYIIQIRALFKRWLEYFFDDYNRIRKKLNLCTKNGEESKCISGCRDKCKCVEKWINTKKDEWGKITQRLNEQYKNHDQTYPVRSFLETLIPQIPVANVQNWGKKVIKLSKFDNSCGCSFSAHSTNGKDDAIDCMLEKLSKETEKCQEHQNIVENQTTCGGNTHPDDDLPLEETEDVKAPNICPSEQVEQKPDGEDTCEEDKKDELEENGGSEGSSGGEDTASPEAPSREKDQVPQDKVETESKTKPLAPTPPATPRPLPKPKPPKPDLPPALKNAMLSSTIMWSVGIGFAALTYFLLKKKSKSSVDLIRVLDIHKGDYEMPTPKSKNRYIPYVSDTYKGKTYIYMEGDSSGDEKYAFMSDTTDVTSSESEYEELDINDIYAPRAPKYKTLIEVVLEPSKSDGNIPHSDDDPLSKGEPLGDDMVPATTPLTDEEWNQLKHDFISNMLQSEPNTEPNMLGYNVDNNTNPKTLHVSMDQKPFIMSIHDRNLYTGEEYNYDMSNNSGIYPSSSNRDSLSGTKVPYSGIDLINDTLSGNQHIDIYDELLKRKENELFGTNHKKHTTTNIVAKLTNSDPIHNQLELFHKWLDRHRNMCEQWENHHERLAKLKEEWENETHSGNTHPSDSNKMLNTDVSIQIHMDNPKPINEFTYVDSNPNQVDDTYVDSNPNNSSMDTILEDLDKYNEPYYYDMYDDDIYYDVNDDNDISTVDSNAMDVPSKVQIEMDVNTKLVKEKYPIADVWDI</sequence>
<feature type="domain" description="Duffy-binding-like" evidence="3">
    <location>
        <begin position="586"/>
        <end position="731"/>
    </location>
</feature>
<name>A0A0L7KEV3_PLAFX</name>
<dbReference type="Gene3D" id="1.20.58.830">
    <property type="match status" value="3"/>
</dbReference>
<feature type="compositionally biased region" description="Low complexity" evidence="2">
    <location>
        <begin position="862"/>
        <end position="881"/>
    </location>
</feature>
<dbReference type="Pfam" id="PF15445">
    <property type="entry name" value="ATS"/>
    <property type="match status" value="1"/>
</dbReference>
<proteinExistence type="predicted"/>
<feature type="compositionally biased region" description="Pro residues" evidence="2">
    <location>
        <begin position="813"/>
        <end position="823"/>
    </location>
</feature>
<feature type="domain" description="Duffy-binding-like" evidence="8">
    <location>
        <begin position="296"/>
        <end position="452"/>
    </location>
</feature>
<dbReference type="FunFam" id="1.10.1900.40:FF:000001">
    <property type="entry name" value="Erythrocyte membrane protein 1"/>
    <property type="match status" value="1"/>
</dbReference>
<feature type="compositionally biased region" description="Acidic residues" evidence="2">
    <location>
        <begin position="763"/>
        <end position="788"/>
    </location>
</feature>
<evidence type="ECO:0000259" key="3">
    <source>
        <dbReference type="Pfam" id="PF03011"/>
    </source>
</evidence>
<dbReference type="SUPFAM" id="SSF140924">
    <property type="entry name" value="Duffy binding domain-like"/>
    <property type="match status" value="4"/>
</dbReference>
<evidence type="ECO:0000259" key="5">
    <source>
        <dbReference type="Pfam" id="PF15445"/>
    </source>
</evidence>
<reference evidence="9 10" key="1">
    <citation type="submission" date="2006-03" db="EMBL/GenBank/DDBJ databases">
        <title>Annotation of Plasmodium falciparum HB3.</title>
        <authorList>
            <consortium name="The Broad Institute Genome Sequencing Platform"/>
            <person name="Volkman S.K."/>
            <person name="Neafsey D.E."/>
            <person name="Dash A.P."/>
            <person name="Chitnis C.E."/>
            <person name="Hartl D.L."/>
            <person name="Young S.K."/>
            <person name="Zeng Q."/>
            <person name="Koehrsen M."/>
            <person name="Alvarado L."/>
            <person name="Berlin A."/>
            <person name="Borenstein D."/>
            <person name="Chapman S.B."/>
            <person name="Chen Z."/>
            <person name="Engels R."/>
            <person name="Freedman E."/>
            <person name="Gellesch M."/>
            <person name="Goldberg J."/>
            <person name="Griggs A."/>
            <person name="Gujja S."/>
            <person name="Heilman E.R."/>
            <person name="Heiman D.I."/>
            <person name="Howarth C."/>
            <person name="Jen D."/>
            <person name="Larson L."/>
            <person name="Mehta T."/>
            <person name="Neiman D."/>
            <person name="Park D."/>
            <person name="Pearson M."/>
            <person name="Roberts A."/>
            <person name="Saif S."/>
            <person name="Shea T."/>
            <person name="Shenoy N."/>
            <person name="Sisk P."/>
            <person name="Stolte C."/>
            <person name="Sykes S."/>
            <person name="Walk T."/>
            <person name="White J."/>
            <person name="Yandava C."/>
            <person name="Haas B."/>
            <person name="Henn M.R."/>
            <person name="Nusbaum C."/>
            <person name="Birren B."/>
        </authorList>
    </citation>
    <scope>NUCLEOTIDE SEQUENCE [LARGE SCALE GENOMIC DNA]</scope>
    <source>
        <strain evidence="9">HB3</strain>
    </source>
</reference>
<feature type="compositionally biased region" description="Basic and acidic residues" evidence="2">
    <location>
        <begin position="1518"/>
        <end position="1535"/>
    </location>
</feature>
<evidence type="ECO:0008006" key="11">
    <source>
        <dbReference type="Google" id="ProtNLM"/>
    </source>
</evidence>
<feature type="domain" description="Duffy-antigen binding" evidence="4">
    <location>
        <begin position="912"/>
        <end position="1009"/>
    </location>
</feature>
<feature type="coiled-coil region" evidence="1">
    <location>
        <begin position="1916"/>
        <end position="1943"/>
    </location>
</feature>